<keyword evidence="4" id="KW-0804">Transcription</keyword>
<dbReference type="AlphaFoldDB" id="A0A327YYI1"/>
<dbReference type="PROSITE" id="PS50931">
    <property type="entry name" value="HTH_LYSR"/>
    <property type="match status" value="1"/>
</dbReference>
<dbReference type="Gene3D" id="1.10.10.10">
    <property type="entry name" value="Winged helix-like DNA-binding domain superfamily/Winged helix DNA-binding domain"/>
    <property type="match status" value="1"/>
</dbReference>
<organism evidence="6 7">
    <name type="scientific">Actinoplanes lutulentus</name>
    <dbReference type="NCBI Taxonomy" id="1287878"/>
    <lineage>
        <taxon>Bacteria</taxon>
        <taxon>Bacillati</taxon>
        <taxon>Actinomycetota</taxon>
        <taxon>Actinomycetes</taxon>
        <taxon>Micromonosporales</taxon>
        <taxon>Micromonosporaceae</taxon>
        <taxon>Actinoplanes</taxon>
    </lineage>
</organism>
<dbReference type="Pfam" id="PF03466">
    <property type="entry name" value="LysR_substrate"/>
    <property type="match status" value="1"/>
</dbReference>
<evidence type="ECO:0000256" key="2">
    <source>
        <dbReference type="ARBA" id="ARBA00023015"/>
    </source>
</evidence>
<feature type="domain" description="HTH lysR-type" evidence="5">
    <location>
        <begin position="20"/>
        <end position="77"/>
    </location>
</feature>
<dbReference type="Proteomes" id="UP000249341">
    <property type="component" value="Unassembled WGS sequence"/>
</dbReference>
<dbReference type="InterPro" id="IPR036390">
    <property type="entry name" value="WH_DNA-bd_sf"/>
</dbReference>
<evidence type="ECO:0000256" key="1">
    <source>
        <dbReference type="ARBA" id="ARBA00009437"/>
    </source>
</evidence>
<dbReference type="PANTHER" id="PTHR30419">
    <property type="entry name" value="HTH-TYPE TRANSCRIPTIONAL REGULATOR YBHD"/>
    <property type="match status" value="1"/>
</dbReference>
<dbReference type="GO" id="GO:0003677">
    <property type="term" value="F:DNA binding"/>
    <property type="evidence" value="ECO:0007669"/>
    <property type="project" value="UniProtKB-KW"/>
</dbReference>
<dbReference type="EMBL" id="QLMJ01000035">
    <property type="protein sequence ID" value="RAK24819.1"/>
    <property type="molecule type" value="Genomic_DNA"/>
</dbReference>
<comment type="similarity">
    <text evidence="1">Belongs to the LysR transcriptional regulatory family.</text>
</comment>
<reference evidence="6 7" key="1">
    <citation type="submission" date="2018-06" db="EMBL/GenBank/DDBJ databases">
        <title>Genomic Encyclopedia of Type Strains, Phase III (KMG-III): the genomes of soil and plant-associated and newly described type strains.</title>
        <authorList>
            <person name="Whitman W."/>
        </authorList>
    </citation>
    <scope>NUCLEOTIDE SEQUENCE [LARGE SCALE GENOMIC DNA]</scope>
    <source>
        <strain evidence="6 7">CGMCC 4.7090</strain>
    </source>
</reference>
<dbReference type="InterPro" id="IPR036388">
    <property type="entry name" value="WH-like_DNA-bd_sf"/>
</dbReference>
<dbReference type="GO" id="GO:0003700">
    <property type="term" value="F:DNA-binding transcription factor activity"/>
    <property type="evidence" value="ECO:0007669"/>
    <property type="project" value="InterPro"/>
</dbReference>
<evidence type="ECO:0000313" key="6">
    <source>
        <dbReference type="EMBL" id="RAK24819.1"/>
    </source>
</evidence>
<evidence type="ECO:0000313" key="7">
    <source>
        <dbReference type="Proteomes" id="UP000249341"/>
    </source>
</evidence>
<dbReference type="InterPro" id="IPR005119">
    <property type="entry name" value="LysR_subst-bd"/>
</dbReference>
<keyword evidence="3" id="KW-0238">DNA-binding</keyword>
<dbReference type="SUPFAM" id="SSF46785">
    <property type="entry name" value="Winged helix' DNA-binding domain"/>
    <property type="match status" value="1"/>
</dbReference>
<dbReference type="PANTHER" id="PTHR30419:SF31">
    <property type="entry name" value="BLR3139 PROTEIN"/>
    <property type="match status" value="1"/>
</dbReference>
<dbReference type="PRINTS" id="PR00039">
    <property type="entry name" value="HTHLYSR"/>
</dbReference>
<dbReference type="GO" id="GO:0005829">
    <property type="term" value="C:cytosol"/>
    <property type="evidence" value="ECO:0007669"/>
    <property type="project" value="TreeGrafter"/>
</dbReference>
<dbReference type="Gene3D" id="3.40.190.290">
    <property type="match status" value="1"/>
</dbReference>
<dbReference type="FunFam" id="1.10.10.10:FF:000001">
    <property type="entry name" value="LysR family transcriptional regulator"/>
    <property type="match status" value="1"/>
</dbReference>
<dbReference type="Pfam" id="PF00126">
    <property type="entry name" value="HTH_1"/>
    <property type="match status" value="1"/>
</dbReference>
<keyword evidence="2" id="KW-0805">Transcription regulation</keyword>
<keyword evidence="7" id="KW-1185">Reference proteome</keyword>
<evidence type="ECO:0000256" key="4">
    <source>
        <dbReference type="ARBA" id="ARBA00023163"/>
    </source>
</evidence>
<protein>
    <submittedName>
        <fullName evidence="6">LysR family transcriptional regulator</fullName>
    </submittedName>
</protein>
<gene>
    <name evidence="6" type="ORF">B0I29_13525</name>
</gene>
<evidence type="ECO:0000256" key="3">
    <source>
        <dbReference type="ARBA" id="ARBA00023125"/>
    </source>
</evidence>
<dbReference type="InterPro" id="IPR000847">
    <property type="entry name" value="LysR_HTH_N"/>
</dbReference>
<accession>A0A327YYI1</accession>
<sequence length="333" mass="35685">MLQTGHRNRRLPVTRESGAVELRQLEYFVAVAEEGSFTKGARRVRVAQSAVSATIQKLERELGLPVFAREAAGVTLTDAGAALLPEARGLLSAERRARDTVDQVRGGLRGTIRIGTLTSIGVRPASRGLMVVDLPQVLGRFHVTHPLVTFQLRTSPRGTAGHLESIVADELDMALVGAYSHPDRVKLHHLGTVPWCFVCPRRHRLADATSVSLEDLADETFVDFPPGWGNRTMTDRAFAGIGIVRNVPFEAADQETAVGLVRNGLGVTLAPRAGNEDDEALSVIDIADESLRLPIAVATASDRQPSAATTALLAAILRAAGKKDAAAEVQAHR</sequence>
<dbReference type="SUPFAM" id="SSF53850">
    <property type="entry name" value="Periplasmic binding protein-like II"/>
    <property type="match status" value="1"/>
</dbReference>
<evidence type="ECO:0000259" key="5">
    <source>
        <dbReference type="PROSITE" id="PS50931"/>
    </source>
</evidence>
<name>A0A327YYI1_9ACTN</name>
<dbReference type="InterPro" id="IPR050950">
    <property type="entry name" value="HTH-type_LysR_regulators"/>
</dbReference>
<comment type="caution">
    <text evidence="6">The sequence shown here is derived from an EMBL/GenBank/DDBJ whole genome shotgun (WGS) entry which is preliminary data.</text>
</comment>
<proteinExistence type="inferred from homology"/>